<evidence type="ECO:0000259" key="2">
    <source>
        <dbReference type="Pfam" id="PF23598"/>
    </source>
</evidence>
<dbReference type="GO" id="GO:0006952">
    <property type="term" value="P:defense response"/>
    <property type="evidence" value="ECO:0007669"/>
    <property type="project" value="InterPro"/>
</dbReference>
<comment type="caution">
    <text evidence="3">The sequence shown here is derived from an EMBL/GenBank/DDBJ whole genome shotgun (WGS) entry which is preliminary data.</text>
</comment>
<dbReference type="PANTHER" id="PTHR11017:SF570">
    <property type="entry name" value="DISEASE RESISTANCE PROTEIN (TIR-NBS CLASS)-RELATED"/>
    <property type="match status" value="1"/>
</dbReference>
<dbReference type="InterPro" id="IPR055414">
    <property type="entry name" value="LRR_R13L4/SHOC2-like"/>
</dbReference>
<dbReference type="SUPFAM" id="SSF52058">
    <property type="entry name" value="L domain-like"/>
    <property type="match status" value="1"/>
</dbReference>
<evidence type="ECO:0000313" key="4">
    <source>
        <dbReference type="Proteomes" id="UP001141806"/>
    </source>
</evidence>
<evidence type="ECO:0000313" key="3">
    <source>
        <dbReference type="EMBL" id="KAJ4976190.1"/>
    </source>
</evidence>
<sequence>MIRGIIFPLNAMKDCVSNEDFEKMSSLIFLQIHSRNFKGDFSRLPSSLRWFKWVGNHLDIPPNKFYHTTLVHLLLLGNDITQAWNIKPHDENKLFQELKVLDLCFCRNLSKSPNFSWFPCLERLDFTKCFSLEELDESIGKLRQLKILILRLCKSLKKLPESIGYLKSLVKLDLFGTQIKQLPLSISRLTSLKELILMEYNSLKMLPESIGVQNSLANIEESLTEYEKLEYGRLENKKFPKQVMRQSSLMEIFSDLLGRSIPKIPHDFSLLSKLKQLFIFQCKTLESIPELPSSLVELRCQKCYSLIRLPDLSILKLLTKLELNDCEKLEEIRGLEGAESLEELDARGCYKLTFNPRNKHYKVTPLKELRSNDSNPDERYNLAGKKGLRLRLVYKCSSKYIMRNQGLKQCRLPSIFFDIDASIIQKDKKIRCRYTLRIEDVFHFLEEDIVYIHHFNGFYWFGIPLEGKDAIENLKIVAPTPRLSCICIPKFWEILFEEQ</sequence>
<protein>
    <recommendedName>
        <fullName evidence="2">Disease resistance R13L4/SHOC-2-like LRR domain-containing protein</fullName>
    </recommendedName>
</protein>
<dbReference type="PANTHER" id="PTHR11017">
    <property type="entry name" value="LEUCINE-RICH REPEAT-CONTAINING PROTEIN"/>
    <property type="match status" value="1"/>
</dbReference>
<feature type="domain" description="Disease resistance R13L4/SHOC-2-like LRR" evidence="2">
    <location>
        <begin position="107"/>
        <end position="222"/>
    </location>
</feature>
<gene>
    <name evidence="3" type="ORF">NE237_001296</name>
</gene>
<accession>A0A9Q0KT15</accession>
<organism evidence="3 4">
    <name type="scientific">Protea cynaroides</name>
    <dbReference type="NCBI Taxonomy" id="273540"/>
    <lineage>
        <taxon>Eukaryota</taxon>
        <taxon>Viridiplantae</taxon>
        <taxon>Streptophyta</taxon>
        <taxon>Embryophyta</taxon>
        <taxon>Tracheophyta</taxon>
        <taxon>Spermatophyta</taxon>
        <taxon>Magnoliopsida</taxon>
        <taxon>Proteales</taxon>
        <taxon>Proteaceae</taxon>
        <taxon>Protea</taxon>
    </lineage>
</organism>
<dbReference type="Proteomes" id="UP001141806">
    <property type="component" value="Unassembled WGS sequence"/>
</dbReference>
<name>A0A9Q0KT15_9MAGN</name>
<evidence type="ECO:0000256" key="1">
    <source>
        <dbReference type="ARBA" id="ARBA00022737"/>
    </source>
</evidence>
<dbReference type="EMBL" id="JAMYWD010000003">
    <property type="protein sequence ID" value="KAJ4976190.1"/>
    <property type="molecule type" value="Genomic_DNA"/>
</dbReference>
<proteinExistence type="predicted"/>
<dbReference type="AlphaFoldDB" id="A0A9Q0KT15"/>
<keyword evidence="4" id="KW-1185">Reference proteome</keyword>
<dbReference type="InterPro" id="IPR032675">
    <property type="entry name" value="LRR_dom_sf"/>
</dbReference>
<dbReference type="OrthoDB" id="2018313at2759"/>
<keyword evidence="1" id="KW-0677">Repeat</keyword>
<reference evidence="3" key="1">
    <citation type="journal article" date="2023" name="Plant J.">
        <title>The genome of the king protea, Protea cynaroides.</title>
        <authorList>
            <person name="Chang J."/>
            <person name="Duong T.A."/>
            <person name="Schoeman C."/>
            <person name="Ma X."/>
            <person name="Roodt D."/>
            <person name="Barker N."/>
            <person name="Li Z."/>
            <person name="Van de Peer Y."/>
            <person name="Mizrachi E."/>
        </authorList>
    </citation>
    <scope>NUCLEOTIDE SEQUENCE</scope>
    <source>
        <tissue evidence="3">Young leaves</tissue>
    </source>
</reference>
<dbReference type="Gene3D" id="3.80.10.10">
    <property type="entry name" value="Ribonuclease Inhibitor"/>
    <property type="match status" value="2"/>
</dbReference>
<dbReference type="Pfam" id="PF23598">
    <property type="entry name" value="LRR_14"/>
    <property type="match status" value="1"/>
</dbReference>
<dbReference type="InterPro" id="IPR044974">
    <property type="entry name" value="Disease_R_plants"/>
</dbReference>